<accession>A0A1Y3KA01</accession>
<evidence type="ECO:0008006" key="3">
    <source>
        <dbReference type="Google" id="ProtNLM"/>
    </source>
</evidence>
<comment type="caution">
    <text evidence="1">The sequence shown here is derived from an EMBL/GenBank/DDBJ whole genome shotgun (WGS) entry which is preliminary data.</text>
</comment>
<dbReference type="Proteomes" id="UP000196082">
    <property type="component" value="Unassembled WGS sequence"/>
</dbReference>
<evidence type="ECO:0000313" key="1">
    <source>
        <dbReference type="EMBL" id="OUM22656.1"/>
    </source>
</evidence>
<gene>
    <name evidence="1" type="ORF">B8W72_29850</name>
</gene>
<dbReference type="EMBL" id="NFSB01000091">
    <property type="protein sequence ID" value="OUM22656.1"/>
    <property type="molecule type" value="Genomic_DNA"/>
</dbReference>
<protein>
    <recommendedName>
        <fullName evidence="3">AAA+ ATPase domain-containing protein</fullName>
    </recommendedName>
</protein>
<name>A0A1Y3KA01_PSEPU</name>
<dbReference type="AlphaFoldDB" id="A0A1Y3KA01"/>
<proteinExistence type="predicted"/>
<sequence>MLDEAPYPGNRYLHSKLMDSLGVRLHSASPCYEGLSILCAGILDLRSYDLILIEDAQRFRDISRRITDSNLLTLVRIARLPRPPLIIMTGLPDAVAFFHAMFVEVGMNSQLKVLEATAFGEVYTEFVACVCKSRRWDEAFNTSLQVDQIYQQSQGRVGLTVRILEWLHLQSVATSRAMENPVYQQLLDDDWDEEGWDEER</sequence>
<reference evidence="1 2" key="1">
    <citation type="submission" date="2017-05" db="EMBL/GenBank/DDBJ databases">
        <title>Whole genome sequence of Pseudomonas putida isolate 1312 commercialized as a biostimulant.</title>
        <authorList>
            <person name="Crovadore J."/>
            <person name="Blanc P."/>
            <person name="Chablais R."/>
            <person name="Cochard B."/>
            <person name="Grizard D."/>
            <person name="Lefort F."/>
        </authorList>
    </citation>
    <scope>NUCLEOTIDE SEQUENCE [LARGE SCALE GENOMIC DNA]</scope>
    <source>
        <strain evidence="1 2">1312</strain>
    </source>
</reference>
<organism evidence="1 2">
    <name type="scientific">Pseudomonas putida</name>
    <name type="common">Arthrobacter siderocapsulatus</name>
    <dbReference type="NCBI Taxonomy" id="303"/>
    <lineage>
        <taxon>Bacteria</taxon>
        <taxon>Pseudomonadati</taxon>
        <taxon>Pseudomonadota</taxon>
        <taxon>Gammaproteobacteria</taxon>
        <taxon>Pseudomonadales</taxon>
        <taxon>Pseudomonadaceae</taxon>
        <taxon>Pseudomonas</taxon>
    </lineage>
</organism>
<evidence type="ECO:0000313" key="2">
    <source>
        <dbReference type="Proteomes" id="UP000196082"/>
    </source>
</evidence>